<keyword evidence="2" id="KW-1185">Reference proteome</keyword>
<name>M2MZK5_BAUPA</name>
<dbReference type="EMBL" id="KB445554">
    <property type="protein sequence ID" value="EMC97043.1"/>
    <property type="molecule type" value="Genomic_DNA"/>
</dbReference>
<reference evidence="1 2" key="1">
    <citation type="journal article" date="2012" name="PLoS Pathog.">
        <title>Diverse lifestyles and strategies of plant pathogenesis encoded in the genomes of eighteen Dothideomycetes fungi.</title>
        <authorList>
            <person name="Ohm R.A."/>
            <person name="Feau N."/>
            <person name="Henrissat B."/>
            <person name="Schoch C.L."/>
            <person name="Horwitz B.A."/>
            <person name="Barry K.W."/>
            <person name="Condon B.J."/>
            <person name="Copeland A.C."/>
            <person name="Dhillon B."/>
            <person name="Glaser F."/>
            <person name="Hesse C.N."/>
            <person name="Kosti I."/>
            <person name="LaButti K."/>
            <person name="Lindquist E.A."/>
            <person name="Lucas S."/>
            <person name="Salamov A.A."/>
            <person name="Bradshaw R.E."/>
            <person name="Ciuffetti L."/>
            <person name="Hamelin R.C."/>
            <person name="Kema G.H.J."/>
            <person name="Lawrence C."/>
            <person name="Scott J.A."/>
            <person name="Spatafora J.W."/>
            <person name="Turgeon B.G."/>
            <person name="de Wit P.J.G.M."/>
            <person name="Zhong S."/>
            <person name="Goodwin S.B."/>
            <person name="Grigoriev I.V."/>
        </authorList>
    </citation>
    <scope>NUCLEOTIDE SEQUENCE [LARGE SCALE GENOMIC DNA]</scope>
    <source>
        <strain evidence="1 2">UAMH 10762</strain>
    </source>
</reference>
<dbReference type="RefSeq" id="XP_007675178.1">
    <property type="nucleotide sequence ID" value="XM_007676988.1"/>
</dbReference>
<dbReference type="HOGENOM" id="CLU_3068289_0_0_1"/>
<dbReference type="AlphaFoldDB" id="M2MZK5"/>
<proteinExistence type="predicted"/>
<accession>M2MZK5</accession>
<dbReference type="Proteomes" id="UP000011761">
    <property type="component" value="Unassembled WGS sequence"/>
</dbReference>
<protein>
    <submittedName>
        <fullName evidence="1">Uncharacterized protein</fullName>
    </submittedName>
</protein>
<dbReference type="GeneID" id="19111865"/>
<gene>
    <name evidence="1" type="ORF">BAUCODRAFT_32787</name>
</gene>
<dbReference type="KEGG" id="bcom:BAUCODRAFT_32787"/>
<evidence type="ECO:0000313" key="2">
    <source>
        <dbReference type="Proteomes" id="UP000011761"/>
    </source>
</evidence>
<sequence>MPEEARCFMLHLRTRLRLWSLLISAFAGQARLSRVLALGSRRRESLRSETERR</sequence>
<evidence type="ECO:0000313" key="1">
    <source>
        <dbReference type="EMBL" id="EMC97043.1"/>
    </source>
</evidence>
<organism evidence="1 2">
    <name type="scientific">Baudoinia panamericana (strain UAMH 10762)</name>
    <name type="common">Angels' share fungus</name>
    <name type="synonym">Baudoinia compniacensis (strain UAMH 10762)</name>
    <dbReference type="NCBI Taxonomy" id="717646"/>
    <lineage>
        <taxon>Eukaryota</taxon>
        <taxon>Fungi</taxon>
        <taxon>Dikarya</taxon>
        <taxon>Ascomycota</taxon>
        <taxon>Pezizomycotina</taxon>
        <taxon>Dothideomycetes</taxon>
        <taxon>Dothideomycetidae</taxon>
        <taxon>Mycosphaerellales</taxon>
        <taxon>Teratosphaeriaceae</taxon>
        <taxon>Baudoinia</taxon>
    </lineage>
</organism>